<gene>
    <name evidence="1" type="ORF">Acy02nite_47260</name>
</gene>
<dbReference type="InterPro" id="IPR045428">
    <property type="entry name" value="EACC1"/>
</dbReference>
<dbReference type="RefSeq" id="WP_203743911.1">
    <property type="nucleotide sequence ID" value="NZ_BAAAUC010000001.1"/>
</dbReference>
<evidence type="ECO:0000313" key="2">
    <source>
        <dbReference type="Proteomes" id="UP000619479"/>
    </source>
</evidence>
<sequence length="126" mass="13846">MADDLVTSFRLELSADDIADLEDLRSLREWLRDDPRVGPHTLPGASDATADPERMGIVGDSLQFVADTGLDVAALVVAIVAWRDSRPVQRQPKVTILRGERKLEITGDPETIERIVRLLDDEDGGA</sequence>
<protein>
    <submittedName>
        <fullName evidence="1">Uncharacterized protein</fullName>
    </submittedName>
</protein>
<dbReference type="Pfam" id="PF19953">
    <property type="entry name" value="EACC1"/>
    <property type="match status" value="1"/>
</dbReference>
<comment type="caution">
    <text evidence="1">The sequence shown here is derived from an EMBL/GenBank/DDBJ whole genome shotgun (WGS) entry which is preliminary data.</text>
</comment>
<dbReference type="EMBL" id="BOMH01000036">
    <property type="protein sequence ID" value="GID66845.1"/>
    <property type="molecule type" value="Genomic_DNA"/>
</dbReference>
<name>A0A919M241_9ACTN</name>
<proteinExistence type="predicted"/>
<reference evidence="1" key="1">
    <citation type="submission" date="2021-01" db="EMBL/GenBank/DDBJ databases">
        <title>Whole genome shotgun sequence of Actinoplanes cyaneus NBRC 14990.</title>
        <authorList>
            <person name="Komaki H."/>
            <person name="Tamura T."/>
        </authorList>
    </citation>
    <scope>NUCLEOTIDE SEQUENCE</scope>
    <source>
        <strain evidence="1">NBRC 14990</strain>
    </source>
</reference>
<organism evidence="1 2">
    <name type="scientific">Actinoplanes cyaneus</name>
    <dbReference type="NCBI Taxonomy" id="52696"/>
    <lineage>
        <taxon>Bacteria</taxon>
        <taxon>Bacillati</taxon>
        <taxon>Actinomycetota</taxon>
        <taxon>Actinomycetes</taxon>
        <taxon>Micromonosporales</taxon>
        <taxon>Micromonosporaceae</taxon>
        <taxon>Actinoplanes</taxon>
    </lineage>
</organism>
<dbReference type="Proteomes" id="UP000619479">
    <property type="component" value="Unassembled WGS sequence"/>
</dbReference>
<dbReference type="AlphaFoldDB" id="A0A919M241"/>
<evidence type="ECO:0000313" key="1">
    <source>
        <dbReference type="EMBL" id="GID66845.1"/>
    </source>
</evidence>
<keyword evidence="2" id="KW-1185">Reference proteome</keyword>
<accession>A0A919M241</accession>